<dbReference type="EC" id="3.4.23.36" evidence="9"/>
<dbReference type="PANTHER" id="PTHR33695:SF1">
    <property type="entry name" value="LIPOPROTEIN SIGNAL PEPTIDASE"/>
    <property type="match status" value="1"/>
</dbReference>
<sequence>MRCGVRAALGLSALVIGLDQLSKWAVVEQLMRPEGVVGTPFWSPYRIELAPVLNLVMAWNRGVSFGIGNGAEPLDPLVLSGLSALIVVGLVAWLRRAGSDLVRLAVGLIIGGALGNVIDRLRFGAVADFVDVHLAGHHWPAFNLADSAITIGAVMLVADSLFRRPDSTKTESHETK</sequence>
<organism evidence="12 13">
    <name type="scientific">Phaeospirillum tilakii</name>
    <dbReference type="NCBI Taxonomy" id="741673"/>
    <lineage>
        <taxon>Bacteria</taxon>
        <taxon>Pseudomonadati</taxon>
        <taxon>Pseudomonadota</taxon>
        <taxon>Alphaproteobacteria</taxon>
        <taxon>Rhodospirillales</taxon>
        <taxon>Rhodospirillaceae</taxon>
        <taxon>Phaeospirillum</taxon>
    </lineage>
</organism>
<keyword evidence="2 9" id="KW-1003">Cell membrane</keyword>
<dbReference type="InterPro" id="IPR001872">
    <property type="entry name" value="Peptidase_A8"/>
</dbReference>
<evidence type="ECO:0000256" key="8">
    <source>
        <dbReference type="ARBA" id="ARBA00023136"/>
    </source>
</evidence>
<comment type="catalytic activity">
    <reaction evidence="9 10">
        <text>Release of signal peptides from bacterial membrane prolipoproteins. Hydrolyzes -Xaa-Yaa-Zaa-|-(S,diacylglyceryl)Cys-, in which Xaa is hydrophobic (preferably Leu), and Yaa (Ala or Ser) and Zaa (Gly or Ala) have small, neutral side chains.</text>
        <dbReference type="EC" id="3.4.23.36"/>
    </reaction>
</comment>
<evidence type="ECO:0000256" key="2">
    <source>
        <dbReference type="ARBA" id="ARBA00022475"/>
    </source>
</evidence>
<name>A0ABW5C9W9_9PROT</name>
<evidence type="ECO:0000256" key="3">
    <source>
        <dbReference type="ARBA" id="ARBA00022670"/>
    </source>
</evidence>
<evidence type="ECO:0000256" key="11">
    <source>
        <dbReference type="RuleBase" id="RU004181"/>
    </source>
</evidence>
<evidence type="ECO:0000313" key="13">
    <source>
        <dbReference type="Proteomes" id="UP001597296"/>
    </source>
</evidence>
<dbReference type="PROSITE" id="PS00855">
    <property type="entry name" value="SPASE_II"/>
    <property type="match status" value="1"/>
</dbReference>
<keyword evidence="3 9" id="KW-0645">Protease</keyword>
<evidence type="ECO:0000256" key="1">
    <source>
        <dbReference type="ARBA" id="ARBA00006139"/>
    </source>
</evidence>
<feature type="transmembrane region" description="Helical" evidence="9">
    <location>
        <begin position="138"/>
        <end position="158"/>
    </location>
</feature>
<gene>
    <name evidence="9 12" type="primary">lspA</name>
    <name evidence="12" type="ORF">ACFSNB_09620</name>
</gene>
<comment type="subcellular location">
    <subcellularLocation>
        <location evidence="9">Cell membrane</location>
        <topology evidence="9">Multi-pass membrane protein</topology>
    </subcellularLocation>
</comment>
<keyword evidence="5 9" id="KW-0064">Aspartyl protease</keyword>
<dbReference type="Proteomes" id="UP001597296">
    <property type="component" value="Unassembled WGS sequence"/>
</dbReference>
<comment type="caution">
    <text evidence="9">Lacks conserved residue(s) required for the propagation of feature annotation.</text>
</comment>
<dbReference type="EMBL" id="JBHUIY010000016">
    <property type="protein sequence ID" value="MFD2234065.1"/>
    <property type="molecule type" value="Genomic_DNA"/>
</dbReference>
<evidence type="ECO:0000256" key="5">
    <source>
        <dbReference type="ARBA" id="ARBA00022750"/>
    </source>
</evidence>
<keyword evidence="6 9" id="KW-0378">Hydrolase</keyword>
<accession>A0ABW5C9W9</accession>
<dbReference type="NCBIfam" id="TIGR00077">
    <property type="entry name" value="lspA"/>
    <property type="match status" value="1"/>
</dbReference>
<keyword evidence="13" id="KW-1185">Reference proteome</keyword>
<keyword evidence="4 9" id="KW-0812">Transmembrane</keyword>
<feature type="transmembrane region" description="Helical" evidence="9">
    <location>
        <begin position="101"/>
        <end position="118"/>
    </location>
</feature>
<evidence type="ECO:0000256" key="6">
    <source>
        <dbReference type="ARBA" id="ARBA00022801"/>
    </source>
</evidence>
<evidence type="ECO:0000313" key="12">
    <source>
        <dbReference type="EMBL" id="MFD2234065.1"/>
    </source>
</evidence>
<comment type="function">
    <text evidence="9 10">This protein specifically catalyzes the removal of signal peptides from prolipoproteins.</text>
</comment>
<dbReference type="HAMAP" id="MF_00161">
    <property type="entry name" value="LspA"/>
    <property type="match status" value="1"/>
</dbReference>
<reference evidence="13" key="1">
    <citation type="journal article" date="2019" name="Int. J. Syst. Evol. Microbiol.">
        <title>The Global Catalogue of Microorganisms (GCM) 10K type strain sequencing project: providing services to taxonomists for standard genome sequencing and annotation.</title>
        <authorList>
            <consortium name="The Broad Institute Genomics Platform"/>
            <consortium name="The Broad Institute Genome Sequencing Center for Infectious Disease"/>
            <person name="Wu L."/>
            <person name="Ma J."/>
        </authorList>
    </citation>
    <scope>NUCLEOTIDE SEQUENCE [LARGE SCALE GENOMIC DNA]</scope>
    <source>
        <strain evidence="13">KCTC 15012</strain>
    </source>
</reference>
<feature type="active site" evidence="9">
    <location>
        <position position="146"/>
    </location>
</feature>
<feature type="transmembrane region" description="Helical" evidence="9">
    <location>
        <begin position="77"/>
        <end position="94"/>
    </location>
</feature>
<keyword evidence="8 9" id="KW-0472">Membrane</keyword>
<comment type="caution">
    <text evidence="12">The sequence shown here is derived from an EMBL/GenBank/DDBJ whole genome shotgun (WGS) entry which is preliminary data.</text>
</comment>
<protein>
    <recommendedName>
        <fullName evidence="9">Lipoprotein signal peptidase</fullName>
        <ecNumber evidence="9">3.4.23.36</ecNumber>
    </recommendedName>
    <alternativeName>
        <fullName evidence="9">Prolipoprotein signal peptidase</fullName>
    </alternativeName>
    <alternativeName>
        <fullName evidence="9">Signal peptidase II</fullName>
        <shortName evidence="9">SPase II</shortName>
    </alternativeName>
</protein>
<evidence type="ECO:0000256" key="9">
    <source>
        <dbReference type="HAMAP-Rule" id="MF_00161"/>
    </source>
</evidence>
<evidence type="ECO:0000256" key="4">
    <source>
        <dbReference type="ARBA" id="ARBA00022692"/>
    </source>
</evidence>
<evidence type="ECO:0000256" key="7">
    <source>
        <dbReference type="ARBA" id="ARBA00022989"/>
    </source>
</evidence>
<keyword evidence="7 9" id="KW-1133">Transmembrane helix</keyword>
<proteinExistence type="inferred from homology"/>
<dbReference type="PANTHER" id="PTHR33695">
    <property type="entry name" value="LIPOPROTEIN SIGNAL PEPTIDASE"/>
    <property type="match status" value="1"/>
</dbReference>
<feature type="active site" evidence="9">
    <location>
        <position position="128"/>
    </location>
</feature>
<evidence type="ECO:0000256" key="10">
    <source>
        <dbReference type="RuleBase" id="RU000594"/>
    </source>
</evidence>
<dbReference type="PRINTS" id="PR00781">
    <property type="entry name" value="LIPOSIGPTASE"/>
</dbReference>
<dbReference type="GO" id="GO:0004190">
    <property type="term" value="F:aspartic-type endopeptidase activity"/>
    <property type="evidence" value="ECO:0007669"/>
    <property type="project" value="UniProtKB-EC"/>
</dbReference>
<comment type="pathway">
    <text evidence="9">Protein modification; lipoprotein biosynthesis (signal peptide cleavage).</text>
</comment>
<comment type="similarity">
    <text evidence="1 9 11">Belongs to the peptidase A8 family.</text>
</comment>
<dbReference type="Pfam" id="PF01252">
    <property type="entry name" value="Peptidase_A8"/>
    <property type="match status" value="1"/>
</dbReference>
<dbReference type="RefSeq" id="WP_377315962.1">
    <property type="nucleotide sequence ID" value="NZ_JBHUIY010000016.1"/>
</dbReference>